<organism evidence="1 2">
    <name type="scientific">Plasmodium falciparum NF135/5.C10</name>
    <dbReference type="NCBI Taxonomy" id="1036726"/>
    <lineage>
        <taxon>Eukaryota</taxon>
        <taxon>Sar</taxon>
        <taxon>Alveolata</taxon>
        <taxon>Apicomplexa</taxon>
        <taxon>Aconoidasida</taxon>
        <taxon>Haemosporida</taxon>
        <taxon>Plasmodiidae</taxon>
        <taxon>Plasmodium</taxon>
        <taxon>Plasmodium (Laverania)</taxon>
    </lineage>
</organism>
<reference evidence="1 2" key="2">
    <citation type="submission" date="2013-02" db="EMBL/GenBank/DDBJ databases">
        <title>The Genome Sequence of Plasmodium falciparum NF135/5.C10.</title>
        <authorList>
            <consortium name="The Broad Institute Genome Sequencing Platform"/>
            <consortium name="The Broad Institute Genome Sequencing Center for Infectious Disease"/>
            <person name="Neafsey D."/>
            <person name="Cheeseman I."/>
            <person name="Volkman S."/>
            <person name="Adams J."/>
            <person name="Walker B."/>
            <person name="Young S.K."/>
            <person name="Zeng Q."/>
            <person name="Gargeya S."/>
            <person name="Fitzgerald M."/>
            <person name="Haas B."/>
            <person name="Abouelleil A."/>
            <person name="Alvarado L."/>
            <person name="Arachchi H.M."/>
            <person name="Berlin A.M."/>
            <person name="Chapman S.B."/>
            <person name="Dewar J."/>
            <person name="Goldberg J."/>
            <person name="Griggs A."/>
            <person name="Gujja S."/>
            <person name="Hansen M."/>
            <person name="Howarth C."/>
            <person name="Imamovic A."/>
            <person name="Larimer J."/>
            <person name="McCowan C."/>
            <person name="Murphy C."/>
            <person name="Neiman D."/>
            <person name="Pearson M."/>
            <person name="Priest M."/>
            <person name="Roberts A."/>
            <person name="Saif S."/>
            <person name="Shea T."/>
            <person name="Sisk P."/>
            <person name="Sykes S."/>
            <person name="Wortman J."/>
            <person name="Nusbaum C."/>
            <person name="Birren B."/>
        </authorList>
    </citation>
    <scope>NUCLEOTIDE SEQUENCE [LARGE SCALE GENOMIC DNA]</scope>
    <source>
        <strain evidence="1 2">NF135/5.C10</strain>
    </source>
</reference>
<name>W4IL86_PLAFA</name>
<protein>
    <submittedName>
        <fullName evidence="1">Uncharacterized protein</fullName>
    </submittedName>
</protein>
<dbReference type="Proteomes" id="UP000019114">
    <property type="component" value="Unassembled WGS sequence"/>
</dbReference>
<reference evidence="1 2" key="1">
    <citation type="submission" date="2013-02" db="EMBL/GenBank/DDBJ databases">
        <title>The Genome Annotation of Plasmodium falciparum NF135/5.C10.</title>
        <authorList>
            <consortium name="The Broad Institute Genome Sequencing Platform"/>
            <consortium name="The Broad Institute Genome Sequencing Center for Infectious Disease"/>
            <person name="Neafsey D."/>
            <person name="Hoffman S."/>
            <person name="Volkman S."/>
            <person name="Rosenthal P."/>
            <person name="Walker B."/>
            <person name="Young S.K."/>
            <person name="Zeng Q."/>
            <person name="Gargeya S."/>
            <person name="Fitzgerald M."/>
            <person name="Haas B."/>
            <person name="Abouelleil A."/>
            <person name="Allen A.W."/>
            <person name="Alvarado L."/>
            <person name="Arachchi H.M."/>
            <person name="Berlin A.M."/>
            <person name="Chapman S.B."/>
            <person name="Gainer-Dewar J."/>
            <person name="Goldberg J."/>
            <person name="Griggs A."/>
            <person name="Gujja S."/>
            <person name="Hansen M."/>
            <person name="Howarth C."/>
            <person name="Imamovic A."/>
            <person name="Ireland A."/>
            <person name="Larimer J."/>
            <person name="McCowan C."/>
            <person name="Murphy C."/>
            <person name="Pearson M."/>
            <person name="Poon T.W."/>
            <person name="Priest M."/>
            <person name="Roberts A."/>
            <person name="Saif S."/>
            <person name="Shea T."/>
            <person name="Sisk P."/>
            <person name="Sykes S."/>
            <person name="Wortman J."/>
            <person name="Nusbaum C."/>
            <person name="Birren B."/>
        </authorList>
    </citation>
    <scope>NUCLEOTIDE SEQUENCE [LARGE SCALE GENOMIC DNA]</scope>
    <source>
        <strain evidence="1 2">NF135/5.C10</strain>
    </source>
</reference>
<dbReference type="EMBL" id="KI926031">
    <property type="protein sequence ID" value="ETW44207.1"/>
    <property type="molecule type" value="Genomic_DNA"/>
</dbReference>
<dbReference type="AlphaFoldDB" id="W4IL86"/>
<evidence type="ECO:0000313" key="2">
    <source>
        <dbReference type="Proteomes" id="UP000019114"/>
    </source>
</evidence>
<accession>W4IL86</accession>
<gene>
    <name evidence="1" type="ORF">PFNF135_01458</name>
</gene>
<evidence type="ECO:0000313" key="1">
    <source>
        <dbReference type="EMBL" id="ETW44207.1"/>
    </source>
</evidence>
<proteinExistence type="predicted"/>
<sequence>MFFLKLKINLDEIKYLNYTDNCSLKIIVVNFCLHLLRKYSNFKNLNKNLINMDKNHDIYHDIT</sequence>